<dbReference type="Proteomes" id="UP001141552">
    <property type="component" value="Unassembled WGS sequence"/>
</dbReference>
<dbReference type="GO" id="GO:0006508">
    <property type="term" value="P:proteolysis"/>
    <property type="evidence" value="ECO:0007669"/>
    <property type="project" value="UniProtKB-KW"/>
</dbReference>
<evidence type="ECO:0000256" key="4">
    <source>
        <dbReference type="ARBA" id="ARBA00022807"/>
    </source>
</evidence>
<dbReference type="SUPFAM" id="SSF54001">
    <property type="entry name" value="Cysteine proteinases"/>
    <property type="match status" value="1"/>
</dbReference>
<reference evidence="7" key="2">
    <citation type="journal article" date="2023" name="Plants (Basel)">
        <title>Annotation of the Turnera subulata (Passifloraceae) Draft Genome Reveals the S-Locus Evolved after the Divergence of Turneroideae from Passifloroideae in a Stepwise Manner.</title>
        <authorList>
            <person name="Henning P.M."/>
            <person name="Roalson E.H."/>
            <person name="Mir W."/>
            <person name="McCubbin A.G."/>
            <person name="Shore J.S."/>
        </authorList>
    </citation>
    <scope>NUCLEOTIDE SEQUENCE</scope>
    <source>
        <strain evidence="7">F60SS</strain>
    </source>
</reference>
<dbReference type="AlphaFoldDB" id="A0A9Q0FA00"/>
<protein>
    <recommendedName>
        <fullName evidence="6">Peptidase C1A papain C-terminal domain-containing protein</fullName>
    </recommendedName>
</protein>
<dbReference type="InterPro" id="IPR000668">
    <property type="entry name" value="Peptidase_C1A_C"/>
</dbReference>
<evidence type="ECO:0000313" key="7">
    <source>
        <dbReference type="EMBL" id="KAJ4827628.1"/>
    </source>
</evidence>
<evidence type="ECO:0000313" key="8">
    <source>
        <dbReference type="Proteomes" id="UP001141552"/>
    </source>
</evidence>
<dbReference type="InterPro" id="IPR013128">
    <property type="entry name" value="Peptidase_C1A"/>
</dbReference>
<reference evidence="7" key="1">
    <citation type="submission" date="2022-02" db="EMBL/GenBank/DDBJ databases">
        <authorList>
            <person name="Henning P.M."/>
            <person name="McCubbin A.G."/>
            <person name="Shore J.S."/>
        </authorList>
    </citation>
    <scope>NUCLEOTIDE SEQUENCE</scope>
    <source>
        <strain evidence="7">F60SS</strain>
        <tissue evidence="7">Leaves</tissue>
    </source>
</reference>
<keyword evidence="2" id="KW-0645">Protease</keyword>
<keyword evidence="3" id="KW-0378">Hydrolase</keyword>
<evidence type="ECO:0000256" key="2">
    <source>
        <dbReference type="ARBA" id="ARBA00022670"/>
    </source>
</evidence>
<proteinExistence type="inferred from homology"/>
<name>A0A9Q0FA00_9ROSI</name>
<evidence type="ECO:0000256" key="5">
    <source>
        <dbReference type="SAM" id="MobiDB-lite"/>
    </source>
</evidence>
<dbReference type="InterPro" id="IPR038765">
    <property type="entry name" value="Papain-like_cys_pep_sf"/>
</dbReference>
<accession>A0A9Q0FA00</accession>
<feature type="domain" description="Peptidase C1A papain C-terminal" evidence="6">
    <location>
        <begin position="219"/>
        <end position="473"/>
    </location>
</feature>
<sequence>MATEVADAGKQLAEEHPITGGNKNEDNTDAPAPESESDEEKDPELRRYYKQLEETEGYGITEEPKREFYGRIMPIDVNDKDDFFQDYLVYCAKYAVSLYNEKKGVQLQFVKVLQATYGSRSGFLFFITFLGKDPEGEEKVYQTRVLYQYCIGVEIPHAVLVYQFREKPENGKQVEVLSFVPRCYDEISLQHNLTQGNWRDPRPIYITGSQRPVDLDEDLGVTKDWIWALGSKVLNQFRYKICWAISVALVVEALFNIRKRELADQQARELADQQAEQAAGQLTEQAAGQLARQAAGQAARQAVEQQDERFRLSPQHLINCALESLKSKRTGAVPECPKDLASENPSVKILDYFESDYYLPVDERQLLRLVSQHPVVGVIHGLKAFSDLKKNEIYGHGGLASSSSKVPSNIDRHAILIVGYGTDYTDEGEEINYWLVRNSEGTKWCNGGYGKIIRQSSMKGGEKSIFLRYSFPKDVVV</sequence>
<dbReference type="SUPFAM" id="SSF54403">
    <property type="entry name" value="Cystatin/monellin"/>
    <property type="match status" value="1"/>
</dbReference>
<dbReference type="Pfam" id="PF00112">
    <property type="entry name" value="Peptidase_C1"/>
    <property type="match status" value="1"/>
</dbReference>
<dbReference type="OrthoDB" id="1034349at2759"/>
<gene>
    <name evidence="7" type="ORF">Tsubulata_008244</name>
</gene>
<dbReference type="PANTHER" id="PTHR12411">
    <property type="entry name" value="CYSTEINE PROTEASE FAMILY C1-RELATED"/>
    <property type="match status" value="1"/>
</dbReference>
<comment type="similarity">
    <text evidence="1">Belongs to the peptidase C1 family.</text>
</comment>
<organism evidence="7 8">
    <name type="scientific">Turnera subulata</name>
    <dbReference type="NCBI Taxonomy" id="218843"/>
    <lineage>
        <taxon>Eukaryota</taxon>
        <taxon>Viridiplantae</taxon>
        <taxon>Streptophyta</taxon>
        <taxon>Embryophyta</taxon>
        <taxon>Tracheophyta</taxon>
        <taxon>Spermatophyta</taxon>
        <taxon>Magnoliopsida</taxon>
        <taxon>eudicotyledons</taxon>
        <taxon>Gunneridae</taxon>
        <taxon>Pentapetalae</taxon>
        <taxon>rosids</taxon>
        <taxon>fabids</taxon>
        <taxon>Malpighiales</taxon>
        <taxon>Passifloraceae</taxon>
        <taxon>Turnera</taxon>
    </lineage>
</organism>
<dbReference type="SMART" id="SM00645">
    <property type="entry name" value="Pept_C1"/>
    <property type="match status" value="1"/>
</dbReference>
<dbReference type="InterPro" id="IPR046350">
    <property type="entry name" value="Cystatin_sf"/>
</dbReference>
<feature type="region of interest" description="Disordered" evidence="5">
    <location>
        <begin position="1"/>
        <end position="45"/>
    </location>
</feature>
<evidence type="ECO:0000259" key="6">
    <source>
        <dbReference type="SMART" id="SM00645"/>
    </source>
</evidence>
<comment type="caution">
    <text evidence="7">The sequence shown here is derived from an EMBL/GenBank/DDBJ whole genome shotgun (WGS) entry which is preliminary data.</text>
</comment>
<evidence type="ECO:0000256" key="1">
    <source>
        <dbReference type="ARBA" id="ARBA00008455"/>
    </source>
</evidence>
<keyword evidence="8" id="KW-1185">Reference proteome</keyword>
<dbReference type="Gene3D" id="3.90.70.10">
    <property type="entry name" value="Cysteine proteinases"/>
    <property type="match status" value="1"/>
</dbReference>
<keyword evidence="4" id="KW-0788">Thiol protease</keyword>
<dbReference type="EMBL" id="JAKUCV010006380">
    <property type="protein sequence ID" value="KAJ4827628.1"/>
    <property type="molecule type" value="Genomic_DNA"/>
</dbReference>
<dbReference type="GO" id="GO:0008234">
    <property type="term" value="F:cysteine-type peptidase activity"/>
    <property type="evidence" value="ECO:0007669"/>
    <property type="project" value="UniProtKB-KW"/>
</dbReference>
<dbReference type="Gene3D" id="3.10.450.10">
    <property type="match status" value="1"/>
</dbReference>
<evidence type="ECO:0000256" key="3">
    <source>
        <dbReference type="ARBA" id="ARBA00022801"/>
    </source>
</evidence>